<dbReference type="OrthoDB" id="7064073at2"/>
<dbReference type="Gene3D" id="3.40.50.10610">
    <property type="entry name" value="ABC-type transport auxiliary lipoprotein component"/>
    <property type="match status" value="1"/>
</dbReference>
<dbReference type="Pfam" id="PF03886">
    <property type="entry name" value="ABC_trans_aux"/>
    <property type="match status" value="1"/>
</dbReference>
<dbReference type="RefSeq" id="WP_133291966.1">
    <property type="nucleotide sequence ID" value="NZ_SMSJ01000075.1"/>
</dbReference>
<organism evidence="2 3">
    <name type="scientific">Dankookia rubra</name>
    <dbReference type="NCBI Taxonomy" id="1442381"/>
    <lineage>
        <taxon>Bacteria</taxon>
        <taxon>Pseudomonadati</taxon>
        <taxon>Pseudomonadota</taxon>
        <taxon>Alphaproteobacteria</taxon>
        <taxon>Acetobacterales</taxon>
        <taxon>Roseomonadaceae</taxon>
        <taxon>Dankookia</taxon>
    </lineage>
</organism>
<sequence>MSWPRRALLLAPLGACARSPDPALFTLAALPGEARPGGPKTVELRRPGLAGYLDRPEIVRAAGPYRVDLSGGARWAEPLGDMLGRVLAETLTQRLPGSTVFTEAGGLSADGDAVVEIDVQRFDADAEGRVTLLAQIAVRRPGNRRVGQTRAVRLEVPARSTAITDIVAAMSATLGQLANTVAAMLRTL</sequence>
<evidence type="ECO:0000259" key="1">
    <source>
        <dbReference type="Pfam" id="PF03886"/>
    </source>
</evidence>
<keyword evidence="3" id="KW-1185">Reference proteome</keyword>
<name>A0A4R5QA39_9PROT</name>
<evidence type="ECO:0000313" key="3">
    <source>
        <dbReference type="Proteomes" id="UP000295096"/>
    </source>
</evidence>
<feature type="domain" description="ABC-type transport auxiliary lipoprotein component" evidence="1">
    <location>
        <begin position="25"/>
        <end position="182"/>
    </location>
</feature>
<comment type="caution">
    <text evidence="2">The sequence shown here is derived from an EMBL/GenBank/DDBJ whole genome shotgun (WGS) entry which is preliminary data.</text>
</comment>
<dbReference type="EMBL" id="SMSJ01000075">
    <property type="protein sequence ID" value="TDH59211.1"/>
    <property type="molecule type" value="Genomic_DNA"/>
</dbReference>
<dbReference type="AlphaFoldDB" id="A0A4R5QA39"/>
<gene>
    <name evidence="2" type="ORF">E2C06_28455</name>
</gene>
<dbReference type="InterPro" id="IPR005586">
    <property type="entry name" value="ABC_trans_aux"/>
</dbReference>
<dbReference type="SUPFAM" id="SSF159594">
    <property type="entry name" value="XCC0632-like"/>
    <property type="match status" value="1"/>
</dbReference>
<proteinExistence type="predicted"/>
<protein>
    <submittedName>
        <fullName evidence="2">Membrane integrity-associated transporter subunit PqiC</fullName>
    </submittedName>
</protein>
<accession>A0A4R5QA39</accession>
<evidence type="ECO:0000313" key="2">
    <source>
        <dbReference type="EMBL" id="TDH59211.1"/>
    </source>
</evidence>
<dbReference type="Proteomes" id="UP000295096">
    <property type="component" value="Unassembled WGS sequence"/>
</dbReference>
<reference evidence="2 3" key="1">
    <citation type="journal article" date="2016" name="J. Microbiol.">
        <title>Dankookia rubra gen. nov., sp. nov., an alphaproteobacterium isolated from sediment of a shallow stream.</title>
        <authorList>
            <person name="Kim W.H."/>
            <person name="Kim D.H."/>
            <person name="Kang K."/>
            <person name="Ahn T.Y."/>
        </authorList>
    </citation>
    <scope>NUCLEOTIDE SEQUENCE [LARGE SCALE GENOMIC DNA]</scope>
    <source>
        <strain evidence="2 3">JCM30602</strain>
    </source>
</reference>